<gene>
    <name evidence="2" type="ORF">E6A44_005945</name>
</gene>
<name>A0ABW9J4Q0_9SPHI</name>
<proteinExistence type="predicted"/>
<dbReference type="Gene3D" id="2.40.160.60">
    <property type="entry name" value="Outer membrane protein transport protein (OMPP1/FadL/TodX)"/>
    <property type="match status" value="1"/>
</dbReference>
<keyword evidence="1" id="KW-0732">Signal</keyword>
<dbReference type="Proteomes" id="UP001517247">
    <property type="component" value="Unassembled WGS sequence"/>
</dbReference>
<feature type="signal peptide" evidence="1">
    <location>
        <begin position="1"/>
        <end position="31"/>
    </location>
</feature>
<organism evidence="2 3">
    <name type="scientific">Pedobacter ureilyticus</name>
    <dbReference type="NCBI Taxonomy" id="1393051"/>
    <lineage>
        <taxon>Bacteria</taxon>
        <taxon>Pseudomonadati</taxon>
        <taxon>Bacteroidota</taxon>
        <taxon>Sphingobacteriia</taxon>
        <taxon>Sphingobacteriales</taxon>
        <taxon>Sphingobacteriaceae</taxon>
        <taxon>Pedobacter</taxon>
    </lineage>
</organism>
<protein>
    <recommendedName>
        <fullName evidence="4">Long-chain fatty acid transport protein</fullName>
    </recommendedName>
</protein>
<accession>A0ABW9J4Q0</accession>
<dbReference type="SUPFAM" id="SSF56935">
    <property type="entry name" value="Porins"/>
    <property type="match status" value="1"/>
</dbReference>
<feature type="chain" id="PRO_5045538675" description="Long-chain fatty acid transport protein" evidence="1">
    <location>
        <begin position="32"/>
        <end position="443"/>
    </location>
</feature>
<evidence type="ECO:0000256" key="1">
    <source>
        <dbReference type="SAM" id="SignalP"/>
    </source>
</evidence>
<evidence type="ECO:0008006" key="4">
    <source>
        <dbReference type="Google" id="ProtNLM"/>
    </source>
</evidence>
<sequence>MKLLHYKMNNKIKCVYIATLSLLTLSLGTYAQTTVQSPYSKFGLGNLRGSVLPQQRGMAGISAGVFRSSYVSNINMQNPASYAGINLTALDIGMSGSITELKTSGLSESSFNSSLSHVAFAFPVTQKSAVSIGILPYSELGYDFKNTTTIGTGNSAKTVDYLYNGEGGLSKAYIGYGIQFGDHFRIGANAEYLFGNLIQSRATEIVEGGAVNSRDQVKNSIYGMNFSYGAQYDFRLGNKTSLVLGYSGSSSSKLNSERSQYTTIYSKDSQGNPQSATDTLDFVENGKTGLKLPLMHNFGFTLQKENKWLIGADYRMGKWSQMSIDNVNQGLQNTYGFSVGGQFTPDITSINGYFKRVDYRLGLTYDKTYIQMNNEDVKQMGVTFGLGLPLQSAYGRSSFYKMNVSAEVGRRGKITNGLIQERYVTFHLGFMLNDKWFQRFRFD</sequence>
<reference evidence="2 3" key="1">
    <citation type="submission" date="2024-12" db="EMBL/GenBank/DDBJ databases">
        <authorList>
            <person name="Hu S."/>
        </authorList>
    </citation>
    <scope>NUCLEOTIDE SEQUENCE [LARGE SCALE GENOMIC DNA]</scope>
    <source>
        <strain evidence="2 3">THG-T11</strain>
    </source>
</reference>
<dbReference type="EMBL" id="SSHJ02000005">
    <property type="protein sequence ID" value="MFN0255105.1"/>
    <property type="molecule type" value="Genomic_DNA"/>
</dbReference>
<evidence type="ECO:0000313" key="2">
    <source>
        <dbReference type="EMBL" id="MFN0255105.1"/>
    </source>
</evidence>
<comment type="caution">
    <text evidence="2">The sequence shown here is derived from an EMBL/GenBank/DDBJ whole genome shotgun (WGS) entry which is preliminary data.</text>
</comment>
<evidence type="ECO:0000313" key="3">
    <source>
        <dbReference type="Proteomes" id="UP001517247"/>
    </source>
</evidence>
<keyword evidence="3" id="KW-1185">Reference proteome</keyword>